<dbReference type="EMBL" id="RXLR01000017">
    <property type="protein sequence ID" value="TDH20170.1"/>
    <property type="molecule type" value="Genomic_DNA"/>
</dbReference>
<protein>
    <submittedName>
        <fullName evidence="2">2OG-Fe(II) oxygenase</fullName>
    </submittedName>
</protein>
<gene>
    <name evidence="2" type="ORF">EJ571_15340</name>
</gene>
<organism evidence="2 3">
    <name type="scientific">Mycobacteroides franklinii</name>
    <dbReference type="NCBI Taxonomy" id="948102"/>
    <lineage>
        <taxon>Bacteria</taxon>
        <taxon>Bacillati</taxon>
        <taxon>Actinomycetota</taxon>
        <taxon>Actinomycetes</taxon>
        <taxon>Mycobacteriales</taxon>
        <taxon>Mycobacteriaceae</taxon>
        <taxon>Mycobacteroides</taxon>
    </lineage>
</organism>
<name>A0A4R5P9I4_9MYCO</name>
<feature type="domain" description="Prolyl 4-hydroxylase alpha subunit Fe(2+) 2OG dioxygenase" evidence="1">
    <location>
        <begin position="144"/>
        <end position="237"/>
    </location>
</feature>
<dbReference type="RefSeq" id="WP_078335206.1">
    <property type="nucleotide sequence ID" value="NZ_MAFQ01000010.1"/>
</dbReference>
<dbReference type="Proteomes" id="UP000295627">
    <property type="component" value="Unassembled WGS sequence"/>
</dbReference>
<evidence type="ECO:0000259" key="1">
    <source>
        <dbReference type="Pfam" id="PF13640"/>
    </source>
</evidence>
<comment type="caution">
    <text evidence="2">The sequence shown here is derived from an EMBL/GenBank/DDBJ whole genome shotgun (WGS) entry which is preliminary data.</text>
</comment>
<proteinExistence type="predicted"/>
<dbReference type="InterPro" id="IPR044862">
    <property type="entry name" value="Pro_4_hyd_alph_FE2OG_OXY"/>
</dbReference>
<reference evidence="2 3" key="1">
    <citation type="journal article" date="2019" name="Sci. Rep.">
        <title>Extended insight into the Mycobacterium chelonae-abscessus complex through whole genome sequencing of Mycobacterium salmoniphilum outbreak and Mycobacterium salmoniphilum-like strains.</title>
        <authorList>
            <person name="Behra P.R.K."/>
            <person name="Das S."/>
            <person name="Pettersson B.M.F."/>
            <person name="Shirreff L."/>
            <person name="DuCote T."/>
            <person name="Jacobsson K.G."/>
            <person name="Ennis D.G."/>
            <person name="Kirsebom L.A."/>
        </authorList>
    </citation>
    <scope>NUCLEOTIDE SEQUENCE [LARGE SCALE GENOMIC DNA]</scope>
    <source>
        <strain evidence="2 3">DSM 45524</strain>
    </source>
</reference>
<sequence length="343" mass="38959">MHIENQIANEPTESVDKYLGDNARVHKTDTVVRVEKLEHDASDLHREFLTADPFPHLVVDDFLRLPAEAADTFPGVSWPWWNQWDDGYIQNKRFCAEIDLIPEPFKAVIRELNEPRFLSVLEKITGIQQLLPDPYLFGGGIQLSGAGGILTPHTDFHYLRALNLYRRINVIVYLNEIWSSNDGGCLSLYDTEGRAVQTVVPVWGRALIFRTDDESVHGFPLPVAEGAWRQSLALFYYTAAPAESFGGDETTYYRAHGEQRGIARRARLRAYRALLNLSRNISMIAYVVNPNLGFPSVKAHFAYLRKAKVREIARKLLYEDLSQGRAPLPDNAPNRQGDRNGRL</sequence>
<dbReference type="Gene3D" id="2.60.120.620">
    <property type="entry name" value="q2cbj1_9rhob like domain"/>
    <property type="match status" value="1"/>
</dbReference>
<dbReference type="Pfam" id="PF13640">
    <property type="entry name" value="2OG-FeII_Oxy_3"/>
    <property type="match status" value="1"/>
</dbReference>
<dbReference type="AlphaFoldDB" id="A0A4R5P9I4"/>
<evidence type="ECO:0000313" key="2">
    <source>
        <dbReference type="EMBL" id="TDH20170.1"/>
    </source>
</evidence>
<evidence type="ECO:0000313" key="3">
    <source>
        <dbReference type="Proteomes" id="UP000295627"/>
    </source>
</evidence>
<accession>A0A4R5P9I4</accession>